<keyword evidence="10" id="KW-1185">Reference proteome</keyword>
<evidence type="ECO:0000256" key="3">
    <source>
        <dbReference type="ARBA" id="ARBA00022553"/>
    </source>
</evidence>
<feature type="compositionally biased region" description="Low complexity" evidence="7">
    <location>
        <begin position="248"/>
        <end position="260"/>
    </location>
</feature>
<evidence type="ECO:0000256" key="5">
    <source>
        <dbReference type="ARBA" id="ARBA00023242"/>
    </source>
</evidence>
<comment type="subcellular location">
    <subcellularLocation>
        <location evidence="1">Nucleus</location>
    </subcellularLocation>
</comment>
<dbReference type="AlphaFoldDB" id="A0AAW0YM97"/>
<feature type="non-terminal residue" evidence="9">
    <location>
        <position position="361"/>
    </location>
</feature>
<keyword evidence="4" id="KW-0832">Ubl conjugation</keyword>
<comment type="caution">
    <text evidence="9">The sequence shown here is derived from an EMBL/GenBank/DDBJ whole genome shotgun (WGS) entry which is preliminary data.</text>
</comment>
<feature type="region of interest" description="Disordered" evidence="7">
    <location>
        <begin position="113"/>
        <end position="136"/>
    </location>
</feature>
<feature type="compositionally biased region" description="Basic and acidic residues" evidence="7">
    <location>
        <begin position="341"/>
        <end position="355"/>
    </location>
</feature>
<dbReference type="Proteomes" id="UP001445076">
    <property type="component" value="Unassembled WGS sequence"/>
</dbReference>
<dbReference type="PANTHER" id="PTHR21603">
    <property type="entry name" value="ANTIGEN KI-67-LIKE PROTEIN"/>
    <property type="match status" value="1"/>
</dbReference>
<keyword evidence="6" id="KW-0131">Cell cycle</keyword>
<keyword evidence="5" id="KW-0539">Nucleus</keyword>
<evidence type="ECO:0000259" key="8">
    <source>
        <dbReference type="Pfam" id="PF15276"/>
    </source>
</evidence>
<name>A0AAW0YM97_CHEQU</name>
<dbReference type="Pfam" id="PF15276">
    <property type="entry name" value="PP1_bind"/>
    <property type="match status" value="1"/>
</dbReference>
<proteinExistence type="predicted"/>
<reference evidence="9 10" key="1">
    <citation type="journal article" date="2024" name="BMC Genomics">
        <title>Genome assembly of redclaw crayfish (Cherax quadricarinatus) provides insights into its immune adaptation and hypoxia tolerance.</title>
        <authorList>
            <person name="Liu Z."/>
            <person name="Zheng J."/>
            <person name="Li H."/>
            <person name="Fang K."/>
            <person name="Wang S."/>
            <person name="He J."/>
            <person name="Zhou D."/>
            <person name="Weng S."/>
            <person name="Chi M."/>
            <person name="Gu Z."/>
            <person name="He J."/>
            <person name="Li F."/>
            <person name="Wang M."/>
        </authorList>
    </citation>
    <scope>NUCLEOTIDE SEQUENCE [LARGE SCALE GENOMIC DNA]</scope>
    <source>
        <strain evidence="9">ZL_2023a</strain>
    </source>
</reference>
<evidence type="ECO:0000256" key="2">
    <source>
        <dbReference type="ARBA" id="ARBA00022499"/>
    </source>
</evidence>
<dbReference type="PANTHER" id="PTHR21603:SF18">
    <property type="entry name" value="ANTIGEN KI-67-LIKE PROTEIN"/>
    <property type="match status" value="1"/>
</dbReference>
<evidence type="ECO:0000256" key="7">
    <source>
        <dbReference type="SAM" id="MobiDB-lite"/>
    </source>
</evidence>
<keyword evidence="2" id="KW-1017">Isopeptide bond</keyword>
<organism evidence="9 10">
    <name type="scientific">Cherax quadricarinatus</name>
    <name type="common">Australian red claw crayfish</name>
    <dbReference type="NCBI Taxonomy" id="27406"/>
    <lineage>
        <taxon>Eukaryota</taxon>
        <taxon>Metazoa</taxon>
        <taxon>Ecdysozoa</taxon>
        <taxon>Arthropoda</taxon>
        <taxon>Crustacea</taxon>
        <taxon>Multicrustacea</taxon>
        <taxon>Malacostraca</taxon>
        <taxon>Eumalacostraca</taxon>
        <taxon>Eucarida</taxon>
        <taxon>Decapoda</taxon>
        <taxon>Pleocyemata</taxon>
        <taxon>Astacidea</taxon>
        <taxon>Parastacoidea</taxon>
        <taxon>Parastacidae</taxon>
        <taxon>Cherax</taxon>
    </lineage>
</organism>
<sequence>AYLTNLSQVNPTLLNGSPMATQEINILEHKDIITVHEREFRWEYPEDSSLVHSQVKDHLTGYKILSPTTKSPISRHNLSGECTGLKRRSCEEDFQECSDAKRKKVSFGPHLHPEHFDKLLPPDTPVSKGEKPNTRILLDTSDSSRTVARKSKRVSVPPLNISSAEECGMDTPTKSLLRRRSPTPVKPYIARSLGLLVSKAMNDESSNLPDSKDDSPKQKVSPNPKMLKSPAIDSRPGIDTSPKRSTEKSSSTSPKLTSPKVHQTSVNSTRNSLTSTAKVISHDLSPKTLKMSSEQSSECEIIYKLENLTTPKGSMRNSLRKLGAFSSPRRVTSESPRATPKRSESPRATPKRSESPRATPK</sequence>
<dbReference type="GO" id="GO:0007088">
    <property type="term" value="P:regulation of mitotic nuclear division"/>
    <property type="evidence" value="ECO:0007669"/>
    <property type="project" value="TreeGrafter"/>
</dbReference>
<evidence type="ECO:0000256" key="6">
    <source>
        <dbReference type="ARBA" id="ARBA00023306"/>
    </source>
</evidence>
<evidence type="ECO:0000313" key="9">
    <source>
        <dbReference type="EMBL" id="KAK8752929.1"/>
    </source>
</evidence>
<dbReference type="GO" id="GO:0005694">
    <property type="term" value="C:chromosome"/>
    <property type="evidence" value="ECO:0007669"/>
    <property type="project" value="TreeGrafter"/>
</dbReference>
<feature type="region of interest" description="Disordered" evidence="7">
    <location>
        <begin position="311"/>
        <end position="361"/>
    </location>
</feature>
<protein>
    <recommendedName>
        <fullName evidence="8">PP1-binding domain-containing protein</fullName>
    </recommendedName>
</protein>
<accession>A0AAW0YM97</accession>
<feature type="domain" description="PP1-binding" evidence="8">
    <location>
        <begin position="101"/>
        <end position="141"/>
    </location>
</feature>
<keyword evidence="3" id="KW-0597">Phosphoprotein</keyword>
<evidence type="ECO:0000256" key="1">
    <source>
        <dbReference type="ARBA" id="ARBA00004123"/>
    </source>
</evidence>
<dbReference type="GO" id="GO:0005634">
    <property type="term" value="C:nucleus"/>
    <property type="evidence" value="ECO:0007669"/>
    <property type="project" value="UniProtKB-SubCell"/>
</dbReference>
<feature type="non-terminal residue" evidence="9">
    <location>
        <position position="1"/>
    </location>
</feature>
<feature type="compositionally biased region" description="Polar residues" evidence="7">
    <location>
        <begin position="261"/>
        <end position="278"/>
    </location>
</feature>
<evidence type="ECO:0000256" key="4">
    <source>
        <dbReference type="ARBA" id="ARBA00022843"/>
    </source>
</evidence>
<feature type="region of interest" description="Disordered" evidence="7">
    <location>
        <begin position="203"/>
        <end position="296"/>
    </location>
</feature>
<gene>
    <name evidence="9" type="ORF">OTU49_008274</name>
</gene>
<dbReference type="EMBL" id="JARKIK010000004">
    <property type="protein sequence ID" value="KAK8752929.1"/>
    <property type="molecule type" value="Genomic_DNA"/>
</dbReference>
<dbReference type="InterPro" id="IPR029334">
    <property type="entry name" value="PP1-bd"/>
</dbReference>
<dbReference type="GO" id="GO:0051983">
    <property type="term" value="P:regulation of chromosome segregation"/>
    <property type="evidence" value="ECO:0007669"/>
    <property type="project" value="TreeGrafter"/>
</dbReference>
<evidence type="ECO:0000313" key="10">
    <source>
        <dbReference type="Proteomes" id="UP001445076"/>
    </source>
</evidence>
<feature type="region of interest" description="Disordered" evidence="7">
    <location>
        <begin position="162"/>
        <end position="183"/>
    </location>
</feature>